<keyword evidence="1" id="KW-0812">Transmembrane</keyword>
<sequence length="44" mass="4749">MKAHALRLMNDKRLIDAAHWTSFSLGATSLVVAIGGTAWTAFFA</sequence>
<keyword evidence="1" id="KW-1133">Transmembrane helix</keyword>
<keyword evidence="1" id="KW-0472">Membrane</keyword>
<gene>
    <name evidence="2" type="ORF">C8J30_103313</name>
</gene>
<dbReference type="AlphaFoldDB" id="A0A318U430"/>
<keyword evidence="3" id="KW-1185">Reference proteome</keyword>
<proteinExistence type="predicted"/>
<evidence type="ECO:0000256" key="1">
    <source>
        <dbReference type="SAM" id="Phobius"/>
    </source>
</evidence>
<organism evidence="2 3">
    <name type="scientific">Rhodobacter viridis</name>
    <dbReference type="NCBI Taxonomy" id="1054202"/>
    <lineage>
        <taxon>Bacteria</taxon>
        <taxon>Pseudomonadati</taxon>
        <taxon>Pseudomonadota</taxon>
        <taxon>Alphaproteobacteria</taxon>
        <taxon>Rhodobacterales</taxon>
        <taxon>Rhodobacter group</taxon>
        <taxon>Rhodobacter</taxon>
    </lineage>
</organism>
<name>A0A318U430_9RHOB</name>
<feature type="transmembrane region" description="Helical" evidence="1">
    <location>
        <begin position="20"/>
        <end position="42"/>
    </location>
</feature>
<dbReference type="Proteomes" id="UP000247727">
    <property type="component" value="Unassembled WGS sequence"/>
</dbReference>
<evidence type="ECO:0000313" key="2">
    <source>
        <dbReference type="EMBL" id="PYF11217.1"/>
    </source>
</evidence>
<dbReference type="RefSeq" id="WP_281269372.1">
    <property type="nucleotide sequence ID" value="NZ_QJTK01000003.1"/>
</dbReference>
<reference evidence="2 3" key="1">
    <citation type="submission" date="2018-06" db="EMBL/GenBank/DDBJ databases">
        <title>Genomic Encyclopedia of Type Strains, Phase III (KMG-III): the genomes of soil and plant-associated and newly described type strains.</title>
        <authorList>
            <person name="Whitman W."/>
        </authorList>
    </citation>
    <scope>NUCLEOTIDE SEQUENCE [LARGE SCALE GENOMIC DNA]</scope>
    <source>
        <strain evidence="2 3">JA737</strain>
    </source>
</reference>
<evidence type="ECO:0000313" key="3">
    <source>
        <dbReference type="Proteomes" id="UP000247727"/>
    </source>
</evidence>
<comment type="caution">
    <text evidence="2">The sequence shown here is derived from an EMBL/GenBank/DDBJ whole genome shotgun (WGS) entry which is preliminary data.</text>
</comment>
<dbReference type="EMBL" id="QJTK01000003">
    <property type="protein sequence ID" value="PYF11217.1"/>
    <property type="molecule type" value="Genomic_DNA"/>
</dbReference>
<accession>A0A318U430</accession>
<protein>
    <submittedName>
        <fullName evidence="2">Uncharacterized protein</fullName>
    </submittedName>
</protein>